<evidence type="ECO:0000256" key="1">
    <source>
        <dbReference type="SAM" id="SignalP"/>
    </source>
</evidence>
<evidence type="ECO:0000313" key="6">
    <source>
        <dbReference type="Proteomes" id="UP000030742"/>
    </source>
</evidence>
<evidence type="ECO:0000313" key="3">
    <source>
        <dbReference type="EMBL" id="ERL93766.1"/>
    </source>
</evidence>
<evidence type="ECO:0000313" key="5">
    <source>
        <dbReference type="Proteomes" id="UP000019118"/>
    </source>
</evidence>
<dbReference type="EnsemblMetazoa" id="XM_019899755.1">
    <property type="protein sequence ID" value="XP_019755314.1"/>
    <property type="gene ID" value="LOC109534183"/>
</dbReference>
<dbReference type="PANTHER" id="PTHR37685:SF1">
    <property type="entry name" value="GEO11136P1-RELATED"/>
    <property type="match status" value="1"/>
</dbReference>
<proteinExistence type="predicted"/>
<sequence>MAFQVTLRFIVVICFTFLVQVSLAEHNIRQCADPTQAAHILCQKDIKDGAKFLQIIKEVVDCPESGINTYPITCILVTNQLGDDGGDAEIVSGGIGYTSVEISMTSKLSKGLDYHMEIYTAQE</sequence>
<reference evidence="4" key="2">
    <citation type="submission" date="2024-08" db="UniProtKB">
        <authorList>
            <consortium name="EnsemblMetazoa"/>
        </authorList>
    </citation>
    <scope>IDENTIFICATION</scope>
</reference>
<dbReference type="HOGENOM" id="CLU_2017542_0_0_1"/>
<dbReference type="PANTHER" id="PTHR37685">
    <property type="entry name" value="GEO11136P1-RELATED"/>
    <property type="match status" value="1"/>
</dbReference>
<reference evidence="5 6" key="1">
    <citation type="journal article" date="2013" name="Genome Biol.">
        <title>Draft genome of the mountain pine beetle, Dendroctonus ponderosae Hopkins, a major forest pest.</title>
        <authorList>
            <person name="Keeling C.I."/>
            <person name="Yuen M.M."/>
            <person name="Liao N.Y."/>
            <person name="Docking T.R."/>
            <person name="Chan S.K."/>
            <person name="Taylor G.A."/>
            <person name="Palmquist D.L."/>
            <person name="Jackman S.D."/>
            <person name="Nguyen A."/>
            <person name="Li M."/>
            <person name="Henderson H."/>
            <person name="Janes J.K."/>
            <person name="Zhao Y."/>
            <person name="Pandoh P."/>
            <person name="Moore R."/>
            <person name="Sperling F.A."/>
            <person name="Huber D.P."/>
            <person name="Birol I."/>
            <person name="Jones S.J."/>
            <person name="Bohlmann J."/>
        </authorList>
    </citation>
    <scope>NUCLEOTIDE SEQUENCE</scope>
</reference>
<dbReference type="OrthoDB" id="8192785at2759"/>
<evidence type="ECO:0000313" key="4">
    <source>
        <dbReference type="EnsemblMetazoa" id="XP_019755314.1"/>
    </source>
</evidence>
<keyword evidence="5" id="KW-1185">Reference proteome</keyword>
<feature type="chain" id="PRO_5010972083" evidence="1">
    <location>
        <begin position="25"/>
        <end position="123"/>
    </location>
</feature>
<protein>
    <submittedName>
        <fullName evidence="2 4">Uncharacterized protein</fullName>
    </submittedName>
</protein>
<feature type="signal peptide" evidence="1">
    <location>
        <begin position="1"/>
        <end position="24"/>
    </location>
</feature>
<organism evidence="2">
    <name type="scientific">Dendroctonus ponderosae</name>
    <name type="common">Mountain pine beetle</name>
    <dbReference type="NCBI Taxonomy" id="77166"/>
    <lineage>
        <taxon>Eukaryota</taxon>
        <taxon>Metazoa</taxon>
        <taxon>Ecdysozoa</taxon>
        <taxon>Arthropoda</taxon>
        <taxon>Hexapoda</taxon>
        <taxon>Insecta</taxon>
        <taxon>Pterygota</taxon>
        <taxon>Neoptera</taxon>
        <taxon>Endopterygota</taxon>
        <taxon>Coleoptera</taxon>
        <taxon>Polyphaga</taxon>
        <taxon>Cucujiformia</taxon>
        <taxon>Curculionidae</taxon>
        <taxon>Scolytinae</taxon>
        <taxon>Dendroctonus</taxon>
    </lineage>
</organism>
<gene>
    <name evidence="4" type="primary">109534183</name>
    <name evidence="3" type="ORF">D910_11052</name>
    <name evidence="2" type="ORF">YQE_03563</name>
</gene>
<keyword evidence="1" id="KW-0732">Signal</keyword>
<dbReference type="KEGG" id="dpa:109534183"/>
<name>N6UMR4_DENPD</name>
<dbReference type="Proteomes" id="UP000019118">
    <property type="component" value="Unassembled WGS sequence"/>
</dbReference>
<evidence type="ECO:0000313" key="2">
    <source>
        <dbReference type="EMBL" id="ENN80002.1"/>
    </source>
</evidence>
<dbReference type="AlphaFoldDB" id="N6UMR4"/>
<dbReference type="Pfam" id="PF15868">
    <property type="entry name" value="MBF2"/>
    <property type="match status" value="1"/>
</dbReference>
<dbReference type="InterPro" id="IPR031734">
    <property type="entry name" value="MBF2"/>
</dbReference>
<dbReference type="EMBL" id="KB740612">
    <property type="protein sequence ID" value="ENN80002.1"/>
    <property type="molecule type" value="Genomic_DNA"/>
</dbReference>
<feature type="non-terminal residue" evidence="2">
    <location>
        <position position="1"/>
    </location>
</feature>
<dbReference type="Proteomes" id="UP000030742">
    <property type="component" value="Unassembled WGS sequence"/>
</dbReference>
<dbReference type="EMBL" id="KB632373">
    <property type="protein sequence ID" value="ERL93766.1"/>
    <property type="molecule type" value="Genomic_DNA"/>
</dbReference>
<accession>N6UMR4</accession>